<sequence length="88" mass="10416">MLLHLTSRPVSHVTRFKVERGAYFIFIDQKQEEFIRNIFASYILSSKSKQHHQMTNNSPQTEPRLDTQTSLFTLIMTEPRLRNTHTKP</sequence>
<dbReference type="EMBL" id="JBBNAG010000002">
    <property type="protein sequence ID" value="KAK9158942.1"/>
    <property type="molecule type" value="Genomic_DNA"/>
</dbReference>
<accession>A0AAP0KW60</accession>
<comment type="caution">
    <text evidence="1">The sequence shown here is derived from an EMBL/GenBank/DDBJ whole genome shotgun (WGS) entry which is preliminary data.</text>
</comment>
<evidence type="ECO:0000313" key="2">
    <source>
        <dbReference type="Proteomes" id="UP001419268"/>
    </source>
</evidence>
<dbReference type="AlphaFoldDB" id="A0AAP0KW60"/>
<protein>
    <submittedName>
        <fullName evidence="1">Uncharacterized protein</fullName>
    </submittedName>
</protein>
<organism evidence="1 2">
    <name type="scientific">Stephania cephalantha</name>
    <dbReference type="NCBI Taxonomy" id="152367"/>
    <lineage>
        <taxon>Eukaryota</taxon>
        <taxon>Viridiplantae</taxon>
        <taxon>Streptophyta</taxon>
        <taxon>Embryophyta</taxon>
        <taxon>Tracheophyta</taxon>
        <taxon>Spermatophyta</taxon>
        <taxon>Magnoliopsida</taxon>
        <taxon>Ranunculales</taxon>
        <taxon>Menispermaceae</taxon>
        <taxon>Menispermoideae</taxon>
        <taxon>Cissampelideae</taxon>
        <taxon>Stephania</taxon>
    </lineage>
</organism>
<name>A0AAP0KW60_9MAGN</name>
<gene>
    <name evidence="1" type="ORF">Scep_005516</name>
</gene>
<reference evidence="1 2" key="1">
    <citation type="submission" date="2024-01" db="EMBL/GenBank/DDBJ databases">
        <title>Genome assemblies of Stephania.</title>
        <authorList>
            <person name="Yang L."/>
        </authorList>
    </citation>
    <scope>NUCLEOTIDE SEQUENCE [LARGE SCALE GENOMIC DNA]</scope>
    <source>
        <strain evidence="1">JXDWG</strain>
        <tissue evidence="1">Leaf</tissue>
    </source>
</reference>
<keyword evidence="2" id="KW-1185">Reference proteome</keyword>
<proteinExistence type="predicted"/>
<evidence type="ECO:0000313" key="1">
    <source>
        <dbReference type="EMBL" id="KAK9158942.1"/>
    </source>
</evidence>
<dbReference type="Proteomes" id="UP001419268">
    <property type="component" value="Unassembled WGS sequence"/>
</dbReference>